<dbReference type="CDD" id="cd00065">
    <property type="entry name" value="FYVE_like_SF"/>
    <property type="match status" value="1"/>
</dbReference>
<dbReference type="SUPFAM" id="SSF55781">
    <property type="entry name" value="GAF domain-like"/>
    <property type="match status" value="1"/>
</dbReference>
<feature type="compositionally biased region" description="Polar residues" evidence="5">
    <location>
        <begin position="116"/>
        <end position="127"/>
    </location>
</feature>
<dbReference type="AlphaFoldDB" id="A0A485LQP5"/>
<dbReference type="InterPro" id="IPR011011">
    <property type="entry name" value="Znf_FYVE_PHD"/>
</dbReference>
<dbReference type="InterPro" id="IPR000306">
    <property type="entry name" value="Znf_FYVE"/>
</dbReference>
<protein>
    <submittedName>
        <fullName evidence="8">Aste57867_24258 protein</fullName>
    </submittedName>
</protein>
<evidence type="ECO:0000256" key="2">
    <source>
        <dbReference type="ARBA" id="ARBA00022771"/>
    </source>
</evidence>
<sequence length="488" mass="54240">MMITAADEPDFLHASSDCLLPPEAWVNKKERFRCHVCAQKFNNLFRRRNHCRLCGELFCKQCIVHKFVHVVGREKVSVKVCTPCAYEDAENHGKRRSPRLQTSRRLLQMRATTFESTTGDLLSSPSEASIGDRHRRDSHRTPHTYSSAAASASTVSSLRRSLCGDSRGDLDFEESFYQGRYDCPSAPCMIDEIERVNALKALQILYTAPEETFNVICELAATTLHCPMSIVSFMDLERQWFKAKMGMTKNSFSRRVSFCAHAIASATPTVVLDTTLDPRFTTNPLVVDYGIRFYASVPLVTSDGWVVGTLAAFDYHAHLSCDASSLVPLAKGIMQQLEERRVTRQVRRRRQASSFDERCYAQTATTPVPPLAAMKKSTSSSSTSQLHHTPTLGPQRHPASHDPQALLLGGGVGLPQRAESAPASPQLKTLAAPPVKMESILIDLLHKTSETQQQLAVQQDSMFATLSNHSEQIGKLAEALARMESKLE</sequence>
<dbReference type="PANTHER" id="PTHR43102">
    <property type="entry name" value="SLR1143 PROTEIN"/>
    <property type="match status" value="1"/>
</dbReference>
<keyword evidence="1" id="KW-0479">Metal-binding</keyword>
<dbReference type="InterPro" id="IPR017455">
    <property type="entry name" value="Znf_FYVE-rel"/>
</dbReference>
<accession>A0A485LQP5</accession>
<reference evidence="8 9" key="1">
    <citation type="submission" date="2019-03" db="EMBL/GenBank/DDBJ databases">
        <authorList>
            <person name="Gaulin E."/>
            <person name="Dumas B."/>
        </authorList>
    </citation>
    <scope>NUCLEOTIDE SEQUENCE [LARGE SCALE GENOMIC DNA]</scope>
    <source>
        <strain evidence="8">CBS 568.67</strain>
    </source>
</reference>
<feature type="region of interest" description="Disordered" evidence="5">
    <location>
        <begin position="116"/>
        <end position="152"/>
    </location>
</feature>
<feature type="domain" description="FYVE-type" evidence="6">
    <location>
        <begin position="28"/>
        <end position="84"/>
    </location>
</feature>
<keyword evidence="9" id="KW-1185">Reference proteome</keyword>
<organism evidence="8 9">
    <name type="scientific">Aphanomyces stellatus</name>
    <dbReference type="NCBI Taxonomy" id="120398"/>
    <lineage>
        <taxon>Eukaryota</taxon>
        <taxon>Sar</taxon>
        <taxon>Stramenopiles</taxon>
        <taxon>Oomycota</taxon>
        <taxon>Saprolegniomycetes</taxon>
        <taxon>Saprolegniales</taxon>
        <taxon>Verrucalvaceae</taxon>
        <taxon>Aphanomyces</taxon>
    </lineage>
</organism>
<evidence type="ECO:0000313" key="7">
    <source>
        <dbReference type="EMBL" id="KAF0683696.1"/>
    </source>
</evidence>
<dbReference type="GO" id="GO:0008270">
    <property type="term" value="F:zinc ion binding"/>
    <property type="evidence" value="ECO:0007669"/>
    <property type="project" value="UniProtKB-KW"/>
</dbReference>
<dbReference type="InterPro" id="IPR013083">
    <property type="entry name" value="Znf_RING/FYVE/PHD"/>
</dbReference>
<evidence type="ECO:0000259" key="6">
    <source>
        <dbReference type="PROSITE" id="PS50178"/>
    </source>
</evidence>
<dbReference type="Proteomes" id="UP000332933">
    <property type="component" value="Unassembled WGS sequence"/>
</dbReference>
<dbReference type="Gene3D" id="3.30.40.10">
    <property type="entry name" value="Zinc/RING finger domain, C3HC4 (zinc finger)"/>
    <property type="match status" value="1"/>
</dbReference>
<evidence type="ECO:0000256" key="4">
    <source>
        <dbReference type="PROSITE-ProRule" id="PRU00091"/>
    </source>
</evidence>
<feature type="region of interest" description="Disordered" evidence="5">
    <location>
        <begin position="366"/>
        <end position="428"/>
    </location>
</feature>
<evidence type="ECO:0000256" key="1">
    <source>
        <dbReference type="ARBA" id="ARBA00022723"/>
    </source>
</evidence>
<gene>
    <name evidence="8" type="primary">Aste57867_24258</name>
    <name evidence="7" type="ORF">As57867_024183</name>
    <name evidence="8" type="ORF">ASTE57867_24258</name>
</gene>
<dbReference type="Pfam" id="PF01590">
    <property type="entry name" value="GAF"/>
    <property type="match status" value="1"/>
</dbReference>
<dbReference type="InterPro" id="IPR003018">
    <property type="entry name" value="GAF"/>
</dbReference>
<dbReference type="OrthoDB" id="303614at2759"/>
<dbReference type="PROSITE" id="PS50178">
    <property type="entry name" value="ZF_FYVE"/>
    <property type="match status" value="1"/>
</dbReference>
<dbReference type="InterPro" id="IPR029016">
    <property type="entry name" value="GAF-like_dom_sf"/>
</dbReference>
<dbReference type="EMBL" id="CAADRA010007409">
    <property type="protein sequence ID" value="VFU00898.1"/>
    <property type="molecule type" value="Genomic_DNA"/>
</dbReference>
<evidence type="ECO:0000313" key="8">
    <source>
        <dbReference type="EMBL" id="VFU00898.1"/>
    </source>
</evidence>
<dbReference type="SMART" id="SM00064">
    <property type="entry name" value="FYVE"/>
    <property type="match status" value="1"/>
</dbReference>
<dbReference type="EMBL" id="VJMH01007383">
    <property type="protein sequence ID" value="KAF0683696.1"/>
    <property type="molecule type" value="Genomic_DNA"/>
</dbReference>
<keyword evidence="3" id="KW-0862">Zinc</keyword>
<evidence type="ECO:0000313" key="9">
    <source>
        <dbReference type="Proteomes" id="UP000332933"/>
    </source>
</evidence>
<evidence type="ECO:0000256" key="3">
    <source>
        <dbReference type="ARBA" id="ARBA00022833"/>
    </source>
</evidence>
<dbReference type="Gene3D" id="3.30.450.40">
    <property type="match status" value="1"/>
</dbReference>
<proteinExistence type="predicted"/>
<keyword evidence="2 4" id="KW-0863">Zinc-finger</keyword>
<reference evidence="7" key="2">
    <citation type="submission" date="2019-06" db="EMBL/GenBank/DDBJ databases">
        <title>Genomics analysis of Aphanomyces spp. identifies a new class of oomycete effector associated with host adaptation.</title>
        <authorList>
            <person name="Gaulin E."/>
        </authorList>
    </citation>
    <scope>NUCLEOTIDE SEQUENCE</scope>
    <source>
        <strain evidence="7">CBS 578.67</strain>
    </source>
</reference>
<dbReference type="SUPFAM" id="SSF57903">
    <property type="entry name" value="FYVE/PHD zinc finger"/>
    <property type="match status" value="1"/>
</dbReference>
<dbReference type="PANTHER" id="PTHR43102:SF2">
    <property type="entry name" value="GAF DOMAIN-CONTAINING PROTEIN"/>
    <property type="match status" value="1"/>
</dbReference>
<dbReference type="Pfam" id="PF01363">
    <property type="entry name" value="FYVE"/>
    <property type="match status" value="1"/>
</dbReference>
<evidence type="ECO:0000256" key="5">
    <source>
        <dbReference type="SAM" id="MobiDB-lite"/>
    </source>
</evidence>
<name>A0A485LQP5_9STRA</name>